<dbReference type="EMBL" id="CP017253">
    <property type="protein sequence ID" value="AOR23113.1"/>
    <property type="molecule type" value="Genomic_DNA"/>
</dbReference>
<dbReference type="Proteomes" id="UP000094652">
    <property type="component" value="Chromosome"/>
</dbReference>
<organism evidence="1 2">
    <name type="scientific">Clostridium taeniosporum</name>
    <dbReference type="NCBI Taxonomy" id="394958"/>
    <lineage>
        <taxon>Bacteria</taxon>
        <taxon>Bacillati</taxon>
        <taxon>Bacillota</taxon>
        <taxon>Clostridia</taxon>
        <taxon>Eubacteriales</taxon>
        <taxon>Clostridiaceae</taxon>
        <taxon>Clostridium</taxon>
    </lineage>
</organism>
<dbReference type="RefSeq" id="WP_069679268.1">
    <property type="nucleotide sequence ID" value="NZ_CP017253.2"/>
</dbReference>
<dbReference type="AlphaFoldDB" id="A0A1D7XIE6"/>
<protein>
    <submittedName>
        <fullName evidence="1">Uncharacterized protein</fullName>
    </submittedName>
</protein>
<name>A0A1D7XIE6_9CLOT</name>
<sequence>MLDANCIKARHFYKLPVKDTISLHILVKKSEKITIPEFGLDISKSKMLWCIKQKKREKTEKRNDFMA</sequence>
<evidence type="ECO:0000313" key="2">
    <source>
        <dbReference type="Proteomes" id="UP000094652"/>
    </source>
</evidence>
<gene>
    <name evidence="1" type="ORF">BGI42_04970</name>
</gene>
<keyword evidence="2" id="KW-1185">Reference proteome</keyword>
<dbReference type="STRING" id="394958.BGI42_04970"/>
<proteinExistence type="predicted"/>
<dbReference type="KEGG" id="ctae:BGI42_04970"/>
<accession>A0A1D7XIE6</accession>
<reference evidence="2" key="1">
    <citation type="submission" date="2016-09" db="EMBL/GenBank/DDBJ databases">
        <title>Genomics of Clostridium taeniosporum, an organism which forms endospores with ribbon-like appendages.</title>
        <authorList>
            <person name="Walker J.R."/>
        </authorList>
    </citation>
    <scope>NUCLEOTIDE SEQUENCE [LARGE SCALE GENOMIC DNA]</scope>
    <source>
        <strain evidence="2">1/k</strain>
    </source>
</reference>
<evidence type="ECO:0000313" key="1">
    <source>
        <dbReference type="EMBL" id="AOR23113.1"/>
    </source>
</evidence>